<evidence type="ECO:0000256" key="7">
    <source>
        <dbReference type="ARBA" id="ARBA00023136"/>
    </source>
</evidence>
<keyword evidence="3" id="KW-0813">Transport</keyword>
<reference evidence="10 11" key="1">
    <citation type="submission" date="2020-01" db="EMBL/GenBank/DDBJ databases">
        <authorList>
            <person name="Gupta K D."/>
        </authorList>
    </citation>
    <scope>NUCLEOTIDE SEQUENCE [LARGE SCALE GENOMIC DNA]</scope>
</reference>
<dbReference type="SUPFAM" id="SSF103473">
    <property type="entry name" value="MFS general substrate transporter"/>
    <property type="match status" value="1"/>
</dbReference>
<dbReference type="GO" id="GO:0012505">
    <property type="term" value="C:endomembrane system"/>
    <property type="evidence" value="ECO:0007669"/>
    <property type="project" value="UniProtKB-SubCell"/>
</dbReference>
<feature type="transmembrane region" description="Helical" evidence="9">
    <location>
        <begin position="405"/>
        <end position="427"/>
    </location>
</feature>
<dbReference type="InterPro" id="IPR036259">
    <property type="entry name" value="MFS_trans_sf"/>
</dbReference>
<dbReference type="PRINTS" id="PR01315">
    <property type="entry name" value="BATTENIN"/>
</dbReference>
<proteinExistence type="inferred from homology"/>
<dbReference type="OrthoDB" id="5965864at2759"/>
<keyword evidence="6 9" id="KW-1133">Transmembrane helix</keyword>
<dbReference type="GO" id="GO:0005773">
    <property type="term" value="C:vacuole"/>
    <property type="evidence" value="ECO:0007669"/>
    <property type="project" value="UniProtKB-ARBA"/>
</dbReference>
<feature type="transmembrane region" description="Helical" evidence="9">
    <location>
        <begin position="213"/>
        <end position="233"/>
    </location>
</feature>
<evidence type="ECO:0000256" key="6">
    <source>
        <dbReference type="ARBA" id="ARBA00022989"/>
    </source>
</evidence>
<evidence type="ECO:0000256" key="9">
    <source>
        <dbReference type="SAM" id="Phobius"/>
    </source>
</evidence>
<dbReference type="Proteomes" id="UP000467700">
    <property type="component" value="Unassembled WGS sequence"/>
</dbReference>
<evidence type="ECO:0000256" key="3">
    <source>
        <dbReference type="ARBA" id="ARBA00022448"/>
    </source>
</evidence>
<dbReference type="GO" id="GO:0051453">
    <property type="term" value="P:regulation of intracellular pH"/>
    <property type="evidence" value="ECO:0007669"/>
    <property type="project" value="TreeGrafter"/>
</dbReference>
<dbReference type="GO" id="GO:0016020">
    <property type="term" value="C:membrane"/>
    <property type="evidence" value="ECO:0007669"/>
    <property type="project" value="InterPro"/>
</dbReference>
<evidence type="ECO:0000256" key="1">
    <source>
        <dbReference type="ARBA" id="ARBA00004127"/>
    </source>
</evidence>
<organism evidence="10 11">
    <name type="scientific">Cyclocybe aegerita</name>
    <name type="common">Black poplar mushroom</name>
    <name type="synonym">Agrocybe aegerita</name>
    <dbReference type="NCBI Taxonomy" id="1973307"/>
    <lineage>
        <taxon>Eukaryota</taxon>
        <taxon>Fungi</taxon>
        <taxon>Dikarya</taxon>
        <taxon>Basidiomycota</taxon>
        <taxon>Agaricomycotina</taxon>
        <taxon>Agaricomycetes</taxon>
        <taxon>Agaricomycetidae</taxon>
        <taxon>Agaricales</taxon>
        <taxon>Agaricineae</taxon>
        <taxon>Bolbitiaceae</taxon>
        <taxon>Cyclocybe</taxon>
    </lineage>
</organism>
<dbReference type="EMBL" id="CACVBS010000053">
    <property type="protein sequence ID" value="CAA7266143.1"/>
    <property type="molecule type" value="Genomic_DNA"/>
</dbReference>
<evidence type="ECO:0000313" key="10">
    <source>
        <dbReference type="EMBL" id="CAA7266143.1"/>
    </source>
</evidence>
<keyword evidence="5" id="KW-0029">Amino-acid transport</keyword>
<evidence type="ECO:0000256" key="8">
    <source>
        <dbReference type="SAM" id="MobiDB-lite"/>
    </source>
</evidence>
<dbReference type="GO" id="GO:0006865">
    <property type="term" value="P:amino acid transport"/>
    <property type="evidence" value="ECO:0007669"/>
    <property type="project" value="UniProtKB-KW"/>
</dbReference>
<dbReference type="InterPro" id="IPR003492">
    <property type="entry name" value="Battenin_disease_Cln3"/>
</dbReference>
<keyword evidence="11" id="KW-1185">Reference proteome</keyword>
<dbReference type="AlphaFoldDB" id="A0A8S0XMG2"/>
<feature type="transmembrane region" description="Helical" evidence="9">
    <location>
        <begin position="156"/>
        <end position="173"/>
    </location>
</feature>
<dbReference type="Pfam" id="PF02487">
    <property type="entry name" value="CLN3"/>
    <property type="match status" value="1"/>
</dbReference>
<accession>A0A8S0XMG2</accession>
<feature type="transmembrane region" description="Helical" evidence="9">
    <location>
        <begin position="126"/>
        <end position="144"/>
    </location>
</feature>
<keyword evidence="7 9" id="KW-0472">Membrane</keyword>
<dbReference type="PANTHER" id="PTHR10981:SF0">
    <property type="entry name" value="BATTENIN"/>
    <property type="match status" value="1"/>
</dbReference>
<feature type="transmembrane region" description="Helical" evidence="9">
    <location>
        <begin position="447"/>
        <end position="468"/>
    </location>
</feature>
<sequence>MSPSHHKSAVTLSRSSPRRPQGLPLRSTHRFNARRQESVATMPRRATFAPPELSITFPDDEDEYLDHHTPVGDTPEYFKEQKERDQKFLRRLGISFFLFGLINNVLYVIILSAALDLVPPSTPKGIIAFCNIAPALVAKVGWPYILKGRIRYARRLLGCCTLSTLGMLVVAGFDSLYMRLLGICFASFSSGLGELTFLQLSTTYSPPFIAGHAVGYFASGTGAAGLVGAFLWWEMRGLGVRAGVGLSSIMPSVIPLTYFLLLPHASAFLTQSAPATYQDAFSPPPALSALPYTPLAAAIDEEGEEEGTLPPGPKRGVALSAADKWRLVKPLLGKYMVPLFCVYLFEYTINQGIGPTLLYPVPDKDESWLLSKIIHSVRDYYPLWQLVYQTTVFLSRSSISLGLPALPASLLPMPAIVQLLILLTLAYESAVGVLGPGTESSKESNGWSILLVFALVSVEGICGGLAYVNVFYRINHEIPDQNTLYNAPRTGNNDLEQTRQEREFRIGSIGFADSTGILLASILAVPTEIELCQAQALVFGLQLQNKSLDHLIELTASSTIMKFSSIFYIVALVAGVAVKAHVDHNELEARDWLDEFHARELVLDYHARAGTLEEFSTRDLVDELAMRIERRGGKLSKPKTYMCPYCSAKYATAQEAKDCSKFCKAK</sequence>
<evidence type="ECO:0008006" key="12">
    <source>
        <dbReference type="Google" id="ProtNLM"/>
    </source>
</evidence>
<comment type="caution">
    <text evidence="10">The sequence shown here is derived from an EMBL/GenBank/DDBJ whole genome shotgun (WGS) entry which is preliminary data.</text>
</comment>
<keyword evidence="4 9" id="KW-0812">Transmembrane</keyword>
<evidence type="ECO:0000256" key="2">
    <source>
        <dbReference type="ARBA" id="ARBA00007467"/>
    </source>
</evidence>
<feature type="transmembrane region" description="Helical" evidence="9">
    <location>
        <begin position="239"/>
        <end position="261"/>
    </location>
</feature>
<feature type="region of interest" description="Disordered" evidence="8">
    <location>
        <begin position="1"/>
        <end position="42"/>
    </location>
</feature>
<name>A0A8S0XMG2_CYCAE</name>
<evidence type="ECO:0000256" key="5">
    <source>
        <dbReference type="ARBA" id="ARBA00022970"/>
    </source>
</evidence>
<protein>
    <recommendedName>
        <fullName evidence="12">Protein BTN</fullName>
    </recommendedName>
</protein>
<dbReference type="PANTHER" id="PTHR10981">
    <property type="entry name" value="BATTENIN"/>
    <property type="match status" value="1"/>
</dbReference>
<comment type="similarity">
    <text evidence="2">Belongs to the battenin family.</text>
</comment>
<feature type="transmembrane region" description="Helical" evidence="9">
    <location>
        <begin position="92"/>
        <end position="114"/>
    </location>
</feature>
<comment type="subcellular location">
    <subcellularLocation>
        <location evidence="1">Endomembrane system</location>
        <topology evidence="1">Multi-pass membrane protein</topology>
    </subcellularLocation>
</comment>
<gene>
    <name evidence="10" type="ORF">AAE3_LOCUS8416</name>
</gene>
<evidence type="ECO:0000313" key="11">
    <source>
        <dbReference type="Proteomes" id="UP000467700"/>
    </source>
</evidence>
<evidence type="ECO:0000256" key="4">
    <source>
        <dbReference type="ARBA" id="ARBA00022692"/>
    </source>
</evidence>